<dbReference type="NCBIfam" id="TIGR03725">
    <property type="entry name" value="T6A_YeaZ"/>
    <property type="match status" value="1"/>
</dbReference>
<sequence>MIRLGIDLSLPEGSIAVSQGNEILSSVSWNRPKIHAEVVFKQIDNLLNLIGISKDEVEEVVVSSGPGSFTGVRLSVSVGKAFKECGKRVFSGTTLRALSSGYEKLGFTPVPLIPARRGKYYTEIKGVSLDIDLAEIQEKLREIEKPLIVFKGEIPKELSLFPNVEERTPLAVKLLRLEREFLSPLKFHYVREHDAKPQT</sequence>
<dbReference type="OrthoDB" id="9784166at2"/>
<dbReference type="InterPro" id="IPR000905">
    <property type="entry name" value="Gcp-like_dom"/>
</dbReference>
<accession>A0A521CEF4</accession>
<evidence type="ECO:0000313" key="3">
    <source>
        <dbReference type="Proteomes" id="UP000317315"/>
    </source>
</evidence>
<protein>
    <submittedName>
        <fullName evidence="2">tRNA threonylcarbamoyladenosine biosynthesis protein TsaB</fullName>
    </submittedName>
</protein>
<dbReference type="InterPro" id="IPR022496">
    <property type="entry name" value="T6A_TsaB"/>
</dbReference>
<dbReference type="RefSeq" id="WP_142935529.1">
    <property type="nucleotide sequence ID" value="NZ_FXTM01000012.1"/>
</dbReference>
<evidence type="ECO:0000259" key="1">
    <source>
        <dbReference type="Pfam" id="PF00814"/>
    </source>
</evidence>
<evidence type="ECO:0000313" key="2">
    <source>
        <dbReference type="EMBL" id="SMO57816.1"/>
    </source>
</evidence>
<dbReference type="InterPro" id="IPR043129">
    <property type="entry name" value="ATPase_NBD"/>
</dbReference>
<reference evidence="2 3" key="1">
    <citation type="submission" date="2017-05" db="EMBL/GenBank/DDBJ databases">
        <authorList>
            <person name="Varghese N."/>
            <person name="Submissions S."/>
        </authorList>
    </citation>
    <scope>NUCLEOTIDE SEQUENCE [LARGE SCALE GENOMIC DNA]</scope>
    <source>
        <strain evidence="2 3">DSM 16304</strain>
    </source>
</reference>
<name>A0A521CEF4_9BACT</name>
<dbReference type="Pfam" id="PF00814">
    <property type="entry name" value="TsaD"/>
    <property type="match status" value="1"/>
</dbReference>
<dbReference type="EMBL" id="FXTM01000012">
    <property type="protein sequence ID" value="SMO57816.1"/>
    <property type="molecule type" value="Genomic_DNA"/>
</dbReference>
<proteinExistence type="predicted"/>
<organism evidence="2 3">
    <name type="scientific">Balnearium lithotrophicum</name>
    <dbReference type="NCBI Taxonomy" id="223788"/>
    <lineage>
        <taxon>Bacteria</taxon>
        <taxon>Pseudomonadati</taxon>
        <taxon>Aquificota</taxon>
        <taxon>Aquificia</taxon>
        <taxon>Desulfurobacteriales</taxon>
        <taxon>Desulfurobacteriaceae</taxon>
        <taxon>Balnearium</taxon>
    </lineage>
</organism>
<dbReference type="Gene3D" id="3.30.420.40">
    <property type="match status" value="1"/>
</dbReference>
<feature type="domain" description="Gcp-like" evidence="1">
    <location>
        <begin position="33"/>
        <end position="83"/>
    </location>
</feature>
<keyword evidence="3" id="KW-1185">Reference proteome</keyword>
<dbReference type="SUPFAM" id="SSF53067">
    <property type="entry name" value="Actin-like ATPase domain"/>
    <property type="match status" value="1"/>
</dbReference>
<dbReference type="Proteomes" id="UP000317315">
    <property type="component" value="Unassembled WGS sequence"/>
</dbReference>
<dbReference type="GO" id="GO:0002949">
    <property type="term" value="P:tRNA threonylcarbamoyladenosine modification"/>
    <property type="evidence" value="ECO:0007669"/>
    <property type="project" value="InterPro"/>
</dbReference>
<gene>
    <name evidence="2" type="ORF">SAMN06269117_11227</name>
</gene>
<dbReference type="AlphaFoldDB" id="A0A521CEF4"/>